<evidence type="ECO:0000259" key="3">
    <source>
        <dbReference type="PROSITE" id="PS50086"/>
    </source>
</evidence>
<dbReference type="PANTHER" id="PTHR20913">
    <property type="entry name" value="TBC1 DOMAIN FAMILY MEMBER 20/GTPASE"/>
    <property type="match status" value="1"/>
</dbReference>
<evidence type="ECO:0000256" key="1">
    <source>
        <dbReference type="ARBA" id="ARBA00022468"/>
    </source>
</evidence>
<proteinExistence type="predicted"/>
<feature type="region of interest" description="Disordered" evidence="2">
    <location>
        <begin position="644"/>
        <end position="677"/>
    </location>
</feature>
<name>A0A077R8R9_9BASI</name>
<reference evidence="4" key="1">
    <citation type="journal article" date="2014" name="Genome Biol. Evol.">
        <title>Gene Loss Rather Than Gene Gain Is Associated with a Host Jump from Monocots to Dicots in the Smut Fungus Melanopsichium pennsylvanicum.</title>
        <authorList>
            <person name="Sharma R."/>
            <person name="Mishra B."/>
            <person name="Runge F."/>
            <person name="Thines M."/>
        </authorList>
    </citation>
    <scope>NUCLEOTIDE SEQUENCE</scope>
    <source>
        <strain evidence="4">4</strain>
    </source>
</reference>
<feature type="region of interest" description="Disordered" evidence="2">
    <location>
        <begin position="1"/>
        <end position="65"/>
    </location>
</feature>
<dbReference type="InterPro" id="IPR035969">
    <property type="entry name" value="Rab-GAP_TBC_sf"/>
</dbReference>
<dbReference type="GO" id="GO:0006888">
    <property type="term" value="P:endoplasmic reticulum to Golgi vesicle-mediated transport"/>
    <property type="evidence" value="ECO:0007669"/>
    <property type="project" value="TreeGrafter"/>
</dbReference>
<feature type="compositionally biased region" description="Polar residues" evidence="2">
    <location>
        <begin position="141"/>
        <end position="156"/>
    </location>
</feature>
<dbReference type="GO" id="GO:0005789">
    <property type="term" value="C:endoplasmic reticulum membrane"/>
    <property type="evidence" value="ECO:0007669"/>
    <property type="project" value="TreeGrafter"/>
</dbReference>
<dbReference type="PANTHER" id="PTHR20913:SF7">
    <property type="entry name" value="RE60063P"/>
    <property type="match status" value="1"/>
</dbReference>
<evidence type="ECO:0000313" key="4">
    <source>
        <dbReference type="EMBL" id="CDI55592.1"/>
    </source>
</evidence>
<dbReference type="SMART" id="SM00164">
    <property type="entry name" value="TBC"/>
    <property type="match status" value="1"/>
</dbReference>
<protein>
    <submittedName>
        <fullName evidence="4">Gtpase activator protein</fullName>
    </submittedName>
</protein>
<dbReference type="InterPro" id="IPR000195">
    <property type="entry name" value="Rab-GAP-TBC_dom"/>
</dbReference>
<feature type="compositionally biased region" description="Basic and acidic residues" evidence="2">
    <location>
        <begin position="234"/>
        <end position="246"/>
    </location>
</feature>
<keyword evidence="1" id="KW-0343">GTPase activation</keyword>
<feature type="compositionally biased region" description="Low complexity" evidence="2">
    <location>
        <begin position="188"/>
        <end position="212"/>
    </location>
</feature>
<feature type="compositionally biased region" description="Low complexity" evidence="2">
    <location>
        <begin position="42"/>
        <end position="58"/>
    </location>
</feature>
<dbReference type="Gene3D" id="1.10.472.80">
    <property type="entry name" value="Ypt/Rab-GAP domain of gyp1p, domain 3"/>
    <property type="match status" value="1"/>
</dbReference>
<organism evidence="4">
    <name type="scientific">Melanopsichium pennsylvanicum 4</name>
    <dbReference type="NCBI Taxonomy" id="1398559"/>
    <lineage>
        <taxon>Eukaryota</taxon>
        <taxon>Fungi</taxon>
        <taxon>Dikarya</taxon>
        <taxon>Basidiomycota</taxon>
        <taxon>Ustilaginomycotina</taxon>
        <taxon>Ustilaginomycetes</taxon>
        <taxon>Ustilaginales</taxon>
        <taxon>Ustilaginaceae</taxon>
        <taxon>Melanopsichium</taxon>
    </lineage>
</organism>
<dbReference type="Pfam" id="PF00566">
    <property type="entry name" value="RabGAP-TBC"/>
    <property type="match status" value="1"/>
</dbReference>
<sequence length="756" mass="83208">MTRPQNHKVTMENGNSSAESSTSAQRKCAQAVNGGGESSIYHQHTQSRRTQLQQQCLQPGGLEQPAPFDSRQAAWLYLLHITQDDILAHARSLQEKTTSAQEEKSSTVSSLLSESLSSPISLDKDGWQVANDVMLKGNLQENGFQSRTQSSSSVANNDEEWKVVRSKKSKRRLNADTRLSPPNLMDMSKSTQSSMTVSGSSSDVSTLTKSPSRNASTSASWNQAGSSSPRQRSRNREQQPLGDHHKYSNLSSRDIEQVAKDVERSFVGPAFKHLFPSSTSDKGDASKTTASKLFRRKQLSHLVLTTLNNHPSLNYFQGFHDILSVVLLTLAPTSDVFESKILSSPNLFADSKQQATIELVAERLSMHVLRDNFTRDLTPIMGQLKLISHLLRLSDPTLAKLVDRASPLPFFALPWLLTIFTHDAIEVGVMQRVVEFVIAFGPAAAIYLCAVVLESTKDQVVKMDVEMLEDPAMLHSILARLPLIRSDAKQDDRIEVTHEATSVEKELEGVKGDSKLLSDRVDTNAIYSDPDVELPSLASDRALASASHFSTKKVDKENKSEGVPIYKLLEQTVELMERYALNSEEMGVGEIMGCQSVLFTWSEVFDECLTNPNLDDEGEADSVSNRSRVDWRTHNAKAEAILSGPIDKIVRSPHPDSSTSSVFGDDTAQDEKKRLDHSRKRGIHPLDLNKIGTKNARMITVVGIGGLIVAALFTASQNSSGLPTKMTIQGTTEDASRVVMLVVSLLSNWGRLVGKT</sequence>
<dbReference type="EMBL" id="HG529654">
    <property type="protein sequence ID" value="CDI55592.1"/>
    <property type="molecule type" value="Genomic_DNA"/>
</dbReference>
<accession>A0A077R8R9</accession>
<feature type="compositionally biased region" description="Polar residues" evidence="2">
    <location>
        <begin position="12"/>
        <end position="25"/>
    </location>
</feature>
<feature type="domain" description="Rab-GAP TBC" evidence="3">
    <location>
        <begin position="65"/>
        <end position="441"/>
    </location>
</feature>
<dbReference type="Gene3D" id="1.10.8.1310">
    <property type="match status" value="1"/>
</dbReference>
<dbReference type="AlphaFoldDB" id="A0A077R8R9"/>
<dbReference type="PROSITE" id="PS50086">
    <property type="entry name" value="TBC_RABGAP"/>
    <property type="match status" value="1"/>
</dbReference>
<feature type="compositionally biased region" description="Polar residues" evidence="2">
    <location>
        <begin position="213"/>
        <end position="230"/>
    </location>
</feature>
<dbReference type="GO" id="GO:0005096">
    <property type="term" value="F:GTPase activator activity"/>
    <property type="evidence" value="ECO:0007669"/>
    <property type="project" value="UniProtKB-KW"/>
</dbReference>
<evidence type="ECO:0000256" key="2">
    <source>
        <dbReference type="SAM" id="MobiDB-lite"/>
    </source>
</evidence>
<dbReference type="InterPro" id="IPR045913">
    <property type="entry name" value="TBC20/Gyp8-like"/>
</dbReference>
<feature type="region of interest" description="Disordered" evidence="2">
    <location>
        <begin position="141"/>
        <end position="252"/>
    </location>
</feature>
<dbReference type="SUPFAM" id="SSF47923">
    <property type="entry name" value="Ypt/Rab-GAP domain of gyp1p"/>
    <property type="match status" value="2"/>
</dbReference>